<organism evidence="2 3">
    <name type="scientific">Characodon lateralis</name>
    <dbReference type="NCBI Taxonomy" id="208331"/>
    <lineage>
        <taxon>Eukaryota</taxon>
        <taxon>Metazoa</taxon>
        <taxon>Chordata</taxon>
        <taxon>Craniata</taxon>
        <taxon>Vertebrata</taxon>
        <taxon>Euteleostomi</taxon>
        <taxon>Actinopterygii</taxon>
        <taxon>Neopterygii</taxon>
        <taxon>Teleostei</taxon>
        <taxon>Neoteleostei</taxon>
        <taxon>Acanthomorphata</taxon>
        <taxon>Ovalentaria</taxon>
        <taxon>Atherinomorphae</taxon>
        <taxon>Cyprinodontiformes</taxon>
        <taxon>Goodeidae</taxon>
        <taxon>Characodon</taxon>
    </lineage>
</organism>
<name>A0ABU7DNB2_9TELE</name>
<dbReference type="Proteomes" id="UP001352852">
    <property type="component" value="Unassembled WGS sequence"/>
</dbReference>
<protein>
    <submittedName>
        <fullName evidence="2">Uncharacterized protein</fullName>
    </submittedName>
</protein>
<keyword evidence="3" id="KW-1185">Reference proteome</keyword>
<dbReference type="EMBL" id="JAHUTJ010032998">
    <property type="protein sequence ID" value="MED6276582.1"/>
    <property type="molecule type" value="Genomic_DNA"/>
</dbReference>
<feature type="region of interest" description="Disordered" evidence="1">
    <location>
        <begin position="12"/>
        <end position="55"/>
    </location>
</feature>
<gene>
    <name evidence="2" type="ORF">CHARACLAT_004471</name>
</gene>
<proteinExistence type="predicted"/>
<evidence type="ECO:0000313" key="2">
    <source>
        <dbReference type="EMBL" id="MED6276582.1"/>
    </source>
</evidence>
<comment type="caution">
    <text evidence="2">The sequence shown here is derived from an EMBL/GenBank/DDBJ whole genome shotgun (WGS) entry which is preliminary data.</text>
</comment>
<accession>A0ABU7DNB2</accession>
<sequence length="67" mass="7256">MLVRELSLLIQDNSSQGLDQGNPAPSITQNMGDVNLKSNSEQETTGSRTGCTSQGPVCVYRKKMNNI</sequence>
<evidence type="ECO:0000313" key="3">
    <source>
        <dbReference type="Proteomes" id="UP001352852"/>
    </source>
</evidence>
<evidence type="ECO:0000256" key="1">
    <source>
        <dbReference type="SAM" id="MobiDB-lite"/>
    </source>
</evidence>
<reference evidence="2 3" key="1">
    <citation type="submission" date="2021-06" db="EMBL/GenBank/DDBJ databases">
        <authorList>
            <person name="Palmer J.M."/>
        </authorList>
    </citation>
    <scope>NUCLEOTIDE SEQUENCE [LARGE SCALE GENOMIC DNA]</scope>
    <source>
        <strain evidence="2 3">CL_MEX2019</strain>
        <tissue evidence="2">Muscle</tissue>
    </source>
</reference>